<sequence length="171" mass="19197">MGRIQKGEHRGKEFSSDYQPKNRRKPKIFTVLKKEYGVDVSSSVLGDLSREQICDVIKLVLTGDPRNTMILNNKMGQDLKEIQQKLKAGEVPPGIKATDSVWQLYLSLTSAITKETNAGKSDTLRWCIEFLWGKATQPIDNNIIQAQASDDDLSDEDIQAEIDKIDTDLNS</sequence>
<name>A0A4Y8VQX0_9BACT</name>
<gene>
    <name evidence="2" type="ORF">EXN75_05425</name>
</gene>
<feature type="region of interest" description="Disordered" evidence="1">
    <location>
        <begin position="1"/>
        <end position="21"/>
    </location>
</feature>
<reference evidence="2 3" key="1">
    <citation type="submission" date="2019-02" db="EMBL/GenBank/DDBJ databases">
        <title>Draft Genome Sequence of the Prevotella sp. BCRC 81118, Isolated from Human Feces.</title>
        <authorList>
            <person name="Huang C.-H."/>
        </authorList>
    </citation>
    <scope>NUCLEOTIDE SEQUENCE [LARGE SCALE GENOMIC DNA]</scope>
    <source>
        <strain evidence="2 3">BCRC 81118</strain>
    </source>
</reference>
<proteinExistence type="predicted"/>
<dbReference type="AlphaFoldDB" id="A0A4Y8VQX0"/>
<keyword evidence="3" id="KW-1185">Reference proteome</keyword>
<dbReference type="EMBL" id="SGVY01000010">
    <property type="protein sequence ID" value="TFH82776.1"/>
    <property type="molecule type" value="Genomic_DNA"/>
</dbReference>
<evidence type="ECO:0000256" key="1">
    <source>
        <dbReference type="SAM" id="MobiDB-lite"/>
    </source>
</evidence>
<evidence type="ECO:0000313" key="3">
    <source>
        <dbReference type="Proteomes" id="UP000297872"/>
    </source>
</evidence>
<dbReference type="Proteomes" id="UP000297872">
    <property type="component" value="Unassembled WGS sequence"/>
</dbReference>
<organism evidence="2 3">
    <name type="scientific">Segatella hominis</name>
    <dbReference type="NCBI Taxonomy" id="2518605"/>
    <lineage>
        <taxon>Bacteria</taxon>
        <taxon>Pseudomonadati</taxon>
        <taxon>Bacteroidota</taxon>
        <taxon>Bacteroidia</taxon>
        <taxon>Bacteroidales</taxon>
        <taxon>Prevotellaceae</taxon>
        <taxon>Segatella</taxon>
    </lineage>
</organism>
<evidence type="ECO:0000313" key="2">
    <source>
        <dbReference type="EMBL" id="TFH82776.1"/>
    </source>
</evidence>
<comment type="caution">
    <text evidence="2">The sequence shown here is derived from an EMBL/GenBank/DDBJ whole genome shotgun (WGS) entry which is preliminary data.</text>
</comment>
<dbReference type="GeneID" id="302994736"/>
<feature type="compositionally biased region" description="Basic and acidic residues" evidence="1">
    <location>
        <begin position="1"/>
        <end position="15"/>
    </location>
</feature>
<dbReference type="RefSeq" id="WP_134843057.1">
    <property type="nucleotide sequence ID" value="NZ_SGVY01000010.1"/>
</dbReference>
<protein>
    <submittedName>
        <fullName evidence="2">Uncharacterized protein</fullName>
    </submittedName>
</protein>
<accession>A0A4Y8VQX0</accession>
<dbReference type="OrthoDB" id="1092501at2"/>